<accession>A0AAE0SVB3</accession>
<dbReference type="AlphaFoldDB" id="A0AAE0SVB3"/>
<evidence type="ECO:0000313" key="1">
    <source>
        <dbReference type="EMBL" id="KAK3598719.1"/>
    </source>
</evidence>
<gene>
    <name evidence="1" type="ORF">CHS0354_003280</name>
</gene>
<comment type="caution">
    <text evidence="1">The sequence shown here is derived from an EMBL/GenBank/DDBJ whole genome shotgun (WGS) entry which is preliminary data.</text>
</comment>
<reference evidence="1" key="3">
    <citation type="submission" date="2023-05" db="EMBL/GenBank/DDBJ databases">
        <authorList>
            <person name="Smith C.H."/>
        </authorList>
    </citation>
    <scope>NUCLEOTIDE SEQUENCE</scope>
    <source>
        <strain evidence="1">CHS0354</strain>
        <tissue evidence="1">Mantle</tissue>
    </source>
</reference>
<reference evidence="1" key="2">
    <citation type="journal article" date="2021" name="Genome Biol. Evol.">
        <title>Developing a high-quality reference genome for a parasitic bivalve with doubly uniparental inheritance (Bivalvia: Unionida).</title>
        <authorList>
            <person name="Smith C.H."/>
        </authorList>
    </citation>
    <scope>NUCLEOTIDE SEQUENCE</scope>
    <source>
        <strain evidence="1">CHS0354</strain>
        <tissue evidence="1">Mantle</tissue>
    </source>
</reference>
<evidence type="ECO:0000313" key="2">
    <source>
        <dbReference type="Proteomes" id="UP001195483"/>
    </source>
</evidence>
<dbReference type="Proteomes" id="UP001195483">
    <property type="component" value="Unassembled WGS sequence"/>
</dbReference>
<protein>
    <submittedName>
        <fullName evidence="1">Uncharacterized protein</fullName>
    </submittedName>
</protein>
<proteinExistence type="predicted"/>
<name>A0AAE0SVB3_9BIVA</name>
<organism evidence="1 2">
    <name type="scientific">Potamilus streckersoni</name>
    <dbReference type="NCBI Taxonomy" id="2493646"/>
    <lineage>
        <taxon>Eukaryota</taxon>
        <taxon>Metazoa</taxon>
        <taxon>Spiralia</taxon>
        <taxon>Lophotrochozoa</taxon>
        <taxon>Mollusca</taxon>
        <taxon>Bivalvia</taxon>
        <taxon>Autobranchia</taxon>
        <taxon>Heteroconchia</taxon>
        <taxon>Palaeoheterodonta</taxon>
        <taxon>Unionida</taxon>
        <taxon>Unionoidea</taxon>
        <taxon>Unionidae</taxon>
        <taxon>Ambleminae</taxon>
        <taxon>Lampsilini</taxon>
        <taxon>Potamilus</taxon>
    </lineage>
</organism>
<reference evidence="1" key="1">
    <citation type="journal article" date="2021" name="Genome Biol. Evol.">
        <title>A High-Quality Reference Genome for a Parasitic Bivalve with Doubly Uniparental Inheritance (Bivalvia: Unionida).</title>
        <authorList>
            <person name="Smith C.H."/>
        </authorList>
    </citation>
    <scope>NUCLEOTIDE SEQUENCE</scope>
    <source>
        <strain evidence="1">CHS0354</strain>
    </source>
</reference>
<sequence length="137" mass="15247">MFTEPMCGYHLRMQGDPPGVMETPTFPLLAPDRPLQHQSCGTGQSPPSPQIPKCRLRHVPLPHVQQDSCRHQGFNMHVRGYQEGNSPHLQDAHLKSKIGEVIIKIGKAIAMGLLLSQAVFNRHRHGCHQRAPSGRVV</sequence>
<dbReference type="EMBL" id="JAEAOA010000266">
    <property type="protein sequence ID" value="KAK3598719.1"/>
    <property type="molecule type" value="Genomic_DNA"/>
</dbReference>
<keyword evidence="2" id="KW-1185">Reference proteome</keyword>